<protein>
    <recommendedName>
        <fullName evidence="1">N-acetyltransferase domain-containing protein</fullName>
    </recommendedName>
</protein>
<comment type="caution">
    <text evidence="2">The sequence shown here is derived from an EMBL/GenBank/DDBJ whole genome shotgun (WGS) entry which is preliminary data.</text>
</comment>
<dbReference type="PATRIC" id="fig|1217699.3.peg.2119"/>
<dbReference type="PROSITE" id="PS51186">
    <property type="entry name" value="GNAT"/>
    <property type="match status" value="1"/>
</dbReference>
<dbReference type="InterPro" id="IPR016181">
    <property type="entry name" value="Acyl_CoA_acyltransferase"/>
</dbReference>
<accession>R9B044</accession>
<evidence type="ECO:0000259" key="1">
    <source>
        <dbReference type="PROSITE" id="PS51186"/>
    </source>
</evidence>
<dbReference type="Proteomes" id="UP000016203">
    <property type="component" value="Unassembled WGS sequence"/>
</dbReference>
<dbReference type="SUPFAM" id="SSF55729">
    <property type="entry name" value="Acyl-CoA N-acyltransferases (Nat)"/>
    <property type="match status" value="1"/>
</dbReference>
<dbReference type="EMBL" id="AQFL01000012">
    <property type="protein sequence ID" value="EOR07808.1"/>
    <property type="molecule type" value="Genomic_DNA"/>
</dbReference>
<evidence type="ECO:0000313" key="3">
    <source>
        <dbReference type="Proteomes" id="UP000016203"/>
    </source>
</evidence>
<dbReference type="Pfam" id="PF00583">
    <property type="entry name" value="Acetyltransf_1"/>
    <property type="match status" value="1"/>
</dbReference>
<organism evidence="2 3">
    <name type="scientific">Acinetobacter genomosp. 15BJ</name>
    <dbReference type="NCBI Taxonomy" id="106651"/>
    <lineage>
        <taxon>Bacteria</taxon>
        <taxon>Pseudomonadati</taxon>
        <taxon>Pseudomonadota</taxon>
        <taxon>Gammaproteobacteria</taxon>
        <taxon>Moraxellales</taxon>
        <taxon>Moraxellaceae</taxon>
        <taxon>Acinetobacter</taxon>
    </lineage>
</organism>
<dbReference type="InterPro" id="IPR000182">
    <property type="entry name" value="GNAT_dom"/>
</dbReference>
<dbReference type="HOGENOM" id="CLU_098389_2_0_6"/>
<dbReference type="CDD" id="cd04301">
    <property type="entry name" value="NAT_SF"/>
    <property type="match status" value="1"/>
</dbReference>
<dbReference type="AlphaFoldDB" id="R9B044"/>
<sequence length="113" mass="12757">MGELGNDEIVACFGLSLNVDCIEIGTFAIDPSIQNQGYGRELQNYAELYIAQNYPKILDLVMHVLDVRTELLAYYQRCGYQITGRKSEYPIEAEVGQPIVPIQLIEMKKILSV</sequence>
<dbReference type="GO" id="GO:0016747">
    <property type="term" value="F:acyltransferase activity, transferring groups other than amino-acyl groups"/>
    <property type="evidence" value="ECO:0007669"/>
    <property type="project" value="InterPro"/>
</dbReference>
<dbReference type="Gene3D" id="3.40.630.30">
    <property type="match status" value="1"/>
</dbReference>
<feature type="domain" description="N-acetyltransferase" evidence="1">
    <location>
        <begin position="1"/>
        <end position="112"/>
    </location>
</feature>
<evidence type="ECO:0000313" key="2">
    <source>
        <dbReference type="EMBL" id="EOR07808.1"/>
    </source>
</evidence>
<gene>
    <name evidence="2" type="ORF">F896_02181</name>
</gene>
<proteinExistence type="predicted"/>
<name>R9B044_9GAMM</name>
<reference evidence="2 3" key="1">
    <citation type="submission" date="2013-03" db="EMBL/GenBank/DDBJ databases">
        <title>The Genome Sequence of Acinetobacter sp. CIP 110321.</title>
        <authorList>
            <consortium name="The Broad Institute Genome Sequencing Platform"/>
            <consortium name="The Broad Institute Genome Sequencing Center for Infectious Disease"/>
            <person name="Cerqueira G."/>
            <person name="Feldgarden M."/>
            <person name="Courvalin P."/>
            <person name="Perichon B."/>
            <person name="Grillot-Courvalin C."/>
            <person name="Clermont D."/>
            <person name="Rocha E."/>
            <person name="Yoon E.-J."/>
            <person name="Nemec A."/>
            <person name="Walker B."/>
            <person name="Young S.K."/>
            <person name="Zeng Q."/>
            <person name="Gargeya S."/>
            <person name="Fitzgerald M."/>
            <person name="Haas B."/>
            <person name="Abouelleil A."/>
            <person name="Alvarado L."/>
            <person name="Arachchi H.M."/>
            <person name="Berlin A.M."/>
            <person name="Chapman S.B."/>
            <person name="Dewar J."/>
            <person name="Goldberg J."/>
            <person name="Griggs A."/>
            <person name="Gujja S."/>
            <person name="Hansen M."/>
            <person name="Howarth C."/>
            <person name="Imamovic A."/>
            <person name="Larimer J."/>
            <person name="McCowan C."/>
            <person name="Murphy C."/>
            <person name="Neiman D."/>
            <person name="Pearson M."/>
            <person name="Priest M."/>
            <person name="Roberts A."/>
            <person name="Saif S."/>
            <person name="Shea T."/>
            <person name="Sisk P."/>
            <person name="Sykes S."/>
            <person name="Wortman J."/>
            <person name="Nusbaum C."/>
            <person name="Birren B."/>
        </authorList>
    </citation>
    <scope>NUCLEOTIDE SEQUENCE [LARGE SCALE GENOMIC DNA]</scope>
    <source>
        <strain evidence="2 3">CIP 110321</strain>
    </source>
</reference>